<gene>
    <name evidence="3" type="ORF">SAMN02745158_03479</name>
</gene>
<evidence type="ECO:0000259" key="2">
    <source>
        <dbReference type="Pfam" id="PF05378"/>
    </source>
</evidence>
<dbReference type="GO" id="GO:0006749">
    <property type="term" value="P:glutathione metabolic process"/>
    <property type="evidence" value="ECO:0007669"/>
    <property type="project" value="TreeGrafter"/>
</dbReference>
<dbReference type="Pfam" id="PF05378">
    <property type="entry name" value="Hydant_A_N"/>
    <property type="match status" value="1"/>
</dbReference>
<dbReference type="InterPro" id="IPR043129">
    <property type="entry name" value="ATPase_NBD"/>
</dbReference>
<keyword evidence="4" id="KW-1185">Reference proteome</keyword>
<protein>
    <submittedName>
        <fullName evidence="3">N-methylhydantoinase A/oxoprolinase/acetone carboxylase, beta subunit</fullName>
    </submittedName>
</protein>
<dbReference type="InterPro" id="IPR008040">
    <property type="entry name" value="Hydant_A_N"/>
</dbReference>
<dbReference type="GO" id="GO:0017168">
    <property type="term" value="F:5-oxoprolinase (ATP-hydrolyzing) activity"/>
    <property type="evidence" value="ECO:0007669"/>
    <property type="project" value="TreeGrafter"/>
</dbReference>
<sequence>MNVVIGIDTGGTYTDAAVLNEETREVLASAKALTTKDNLETGIKNALSQVPGEYFRDCKMVALSTTLATNACVEKKYGKAKLILFGTDKESALRITAQLGAIPPGDLICIDTKTKFSGEIPCMPDWEAFAGMVREECCGCDVIAVSEVYTAQTGSVLERKARDIIQSVLGKTVVCGYELFEELGFIKRGLGAYLNGKLIPLIDEFLRAVKGVMGRLGIDCPVSIVRSDGTLMSVEYTRLHPIETLLCGPVASVTGAGGLTREKDAYVIDMGGTTSDIAILRGGAPSIVRGGITIGDWKTFVKGVYIDTFGLGGDSEVKFQDNEPVIMDSRVIPICILASEYPQICEELSALRNSEWQISNHAHEYYKLTKPVESLSSFPEHEREIICELETKPMSMRQLARTLKMSVSDLRLGSLESRGIIMKSGLTPTDIMHVRGEFTDHNAQAAGNLAVYLAHIHGWTLEELCEKIYDRVKFKMYRNIVRAAMVRKYSETAREGMGGVLEQMIACQWEEAKEEIKGRERSGGMEFRALFRLEYPLIGIGGPVKVFAEDVAKALQTRAVIPENFRVANAIGAAICNMEVTAQAVVTYVYDNGGAVTRLRVSSKGEAVTFEPKEEEKACALAEKLAVKRAEEEALERGYDKDRLEIQVERTDKYFIGFGGIMETLFVACAK</sequence>
<dbReference type="EMBL" id="FQVI01000024">
    <property type="protein sequence ID" value="SHF37551.1"/>
    <property type="molecule type" value="Genomic_DNA"/>
</dbReference>
<dbReference type="InterPro" id="IPR045079">
    <property type="entry name" value="Oxoprolinase-like"/>
</dbReference>
<dbReference type="SUPFAM" id="SSF53067">
    <property type="entry name" value="Actin-like ATPase domain"/>
    <property type="match status" value="2"/>
</dbReference>
<dbReference type="AlphaFoldDB" id="A0A1M5B4T4"/>
<dbReference type="STRING" id="1122155.SAMN02745158_03479"/>
<dbReference type="Pfam" id="PF01968">
    <property type="entry name" value="Hydantoinase_A"/>
    <property type="match status" value="1"/>
</dbReference>
<dbReference type="Proteomes" id="UP000184245">
    <property type="component" value="Unassembled WGS sequence"/>
</dbReference>
<feature type="domain" description="Hydantoinase A/oxoprolinase" evidence="1">
    <location>
        <begin position="188"/>
        <end position="320"/>
    </location>
</feature>
<reference evidence="3 4" key="1">
    <citation type="submission" date="2016-11" db="EMBL/GenBank/DDBJ databases">
        <authorList>
            <person name="Jaros S."/>
            <person name="Januszkiewicz K."/>
            <person name="Wedrychowicz H."/>
        </authorList>
    </citation>
    <scope>NUCLEOTIDE SEQUENCE [LARGE SCALE GENOMIC DNA]</scope>
    <source>
        <strain evidence="3 4">DSM 17459</strain>
    </source>
</reference>
<evidence type="ECO:0000313" key="4">
    <source>
        <dbReference type="Proteomes" id="UP000184245"/>
    </source>
</evidence>
<dbReference type="GO" id="GO:0005829">
    <property type="term" value="C:cytosol"/>
    <property type="evidence" value="ECO:0007669"/>
    <property type="project" value="TreeGrafter"/>
</dbReference>
<organism evidence="3 4">
    <name type="scientific">Lactonifactor longoviformis DSM 17459</name>
    <dbReference type="NCBI Taxonomy" id="1122155"/>
    <lineage>
        <taxon>Bacteria</taxon>
        <taxon>Bacillati</taxon>
        <taxon>Bacillota</taxon>
        <taxon>Clostridia</taxon>
        <taxon>Eubacteriales</taxon>
        <taxon>Clostridiaceae</taxon>
        <taxon>Lactonifactor</taxon>
    </lineage>
</organism>
<dbReference type="OrthoDB" id="9768323at2"/>
<dbReference type="InterPro" id="IPR002821">
    <property type="entry name" value="Hydantoinase_A"/>
</dbReference>
<evidence type="ECO:0000313" key="3">
    <source>
        <dbReference type="EMBL" id="SHF37551.1"/>
    </source>
</evidence>
<dbReference type="RefSeq" id="WP_072854017.1">
    <property type="nucleotide sequence ID" value="NZ_FQVI01000024.1"/>
</dbReference>
<proteinExistence type="predicted"/>
<dbReference type="PANTHER" id="PTHR11365">
    <property type="entry name" value="5-OXOPROLINASE RELATED"/>
    <property type="match status" value="1"/>
</dbReference>
<accession>A0A1M5B4T4</accession>
<dbReference type="PANTHER" id="PTHR11365:SF2">
    <property type="entry name" value="5-OXOPROLINASE"/>
    <property type="match status" value="1"/>
</dbReference>
<name>A0A1M5B4T4_9CLOT</name>
<feature type="domain" description="Hydantoinase/oxoprolinase N-terminal" evidence="2">
    <location>
        <begin position="5"/>
        <end position="167"/>
    </location>
</feature>
<evidence type="ECO:0000259" key="1">
    <source>
        <dbReference type="Pfam" id="PF01968"/>
    </source>
</evidence>